<feature type="transmembrane region" description="Helical" evidence="11">
    <location>
        <begin position="81"/>
        <end position="102"/>
    </location>
</feature>
<accession>A0A9N9MH09</accession>
<evidence type="ECO:0000256" key="8">
    <source>
        <dbReference type="ARBA" id="ARBA00022989"/>
    </source>
</evidence>
<evidence type="ECO:0000256" key="9">
    <source>
        <dbReference type="ARBA" id="ARBA00023004"/>
    </source>
</evidence>
<keyword evidence="8 11" id="KW-1133">Transmembrane helix</keyword>
<keyword evidence="9" id="KW-0408">Iron</keyword>
<dbReference type="GO" id="GO:0016020">
    <property type="term" value="C:membrane"/>
    <property type="evidence" value="ECO:0007669"/>
    <property type="project" value="UniProtKB-SubCell"/>
</dbReference>
<dbReference type="PANTHER" id="PTHR10106">
    <property type="entry name" value="CYTOCHROME B561-RELATED"/>
    <property type="match status" value="1"/>
</dbReference>
<dbReference type="Gene3D" id="1.20.120.1770">
    <property type="match status" value="1"/>
</dbReference>
<keyword evidence="6" id="KW-0479">Metal-binding</keyword>
<evidence type="ECO:0000259" key="12">
    <source>
        <dbReference type="PROSITE" id="PS50939"/>
    </source>
</evidence>
<evidence type="ECO:0000256" key="4">
    <source>
        <dbReference type="ARBA" id="ARBA00022617"/>
    </source>
</evidence>
<keyword evidence="14" id="KW-1185">Reference proteome</keyword>
<name>A0A9N9MH09_9CUCU</name>
<feature type="transmembrane region" description="Helical" evidence="11">
    <location>
        <begin position="191"/>
        <end position="214"/>
    </location>
</feature>
<dbReference type="InterPro" id="IPR006593">
    <property type="entry name" value="Cyt_b561/ferric_Rdtase_TM"/>
</dbReference>
<evidence type="ECO:0000256" key="2">
    <source>
        <dbReference type="ARBA" id="ARBA00004141"/>
    </source>
</evidence>
<keyword evidence="10 11" id="KW-0472">Membrane</keyword>
<keyword evidence="7" id="KW-0249">Electron transport</keyword>
<evidence type="ECO:0000256" key="1">
    <source>
        <dbReference type="ARBA" id="ARBA00001970"/>
    </source>
</evidence>
<organism evidence="13 14">
    <name type="scientific">Ceutorhynchus assimilis</name>
    <name type="common">cabbage seed weevil</name>
    <dbReference type="NCBI Taxonomy" id="467358"/>
    <lineage>
        <taxon>Eukaryota</taxon>
        <taxon>Metazoa</taxon>
        <taxon>Ecdysozoa</taxon>
        <taxon>Arthropoda</taxon>
        <taxon>Hexapoda</taxon>
        <taxon>Insecta</taxon>
        <taxon>Pterygota</taxon>
        <taxon>Neoptera</taxon>
        <taxon>Endopterygota</taxon>
        <taxon>Coleoptera</taxon>
        <taxon>Polyphaga</taxon>
        <taxon>Cucujiformia</taxon>
        <taxon>Curculionidae</taxon>
        <taxon>Ceutorhynchinae</taxon>
        <taxon>Ceutorhynchus</taxon>
    </lineage>
</organism>
<keyword evidence="5 11" id="KW-0812">Transmembrane</keyword>
<dbReference type="Proteomes" id="UP001152799">
    <property type="component" value="Chromosome 2"/>
</dbReference>
<dbReference type="EMBL" id="OU892278">
    <property type="protein sequence ID" value="CAG9764635.1"/>
    <property type="molecule type" value="Genomic_DNA"/>
</dbReference>
<proteinExistence type="predicted"/>
<evidence type="ECO:0000256" key="6">
    <source>
        <dbReference type="ARBA" id="ARBA00022723"/>
    </source>
</evidence>
<feature type="transmembrane region" description="Helical" evidence="11">
    <location>
        <begin position="50"/>
        <end position="69"/>
    </location>
</feature>
<dbReference type="AlphaFoldDB" id="A0A9N9MH09"/>
<dbReference type="GO" id="GO:0046872">
    <property type="term" value="F:metal ion binding"/>
    <property type="evidence" value="ECO:0007669"/>
    <property type="project" value="UniProtKB-KW"/>
</dbReference>
<keyword evidence="3" id="KW-0813">Transport</keyword>
<dbReference type="GO" id="GO:0016491">
    <property type="term" value="F:oxidoreductase activity"/>
    <property type="evidence" value="ECO:0007669"/>
    <property type="project" value="InterPro"/>
</dbReference>
<protein>
    <recommendedName>
        <fullName evidence="12">Cytochrome b561 domain-containing protein</fullName>
    </recommendedName>
</protein>
<comment type="cofactor">
    <cofactor evidence="1">
        <name>heme b</name>
        <dbReference type="ChEBI" id="CHEBI:60344"/>
    </cofactor>
</comment>
<dbReference type="OrthoDB" id="907479at2759"/>
<evidence type="ECO:0000313" key="14">
    <source>
        <dbReference type="Proteomes" id="UP001152799"/>
    </source>
</evidence>
<evidence type="ECO:0000256" key="3">
    <source>
        <dbReference type="ARBA" id="ARBA00022448"/>
    </source>
</evidence>
<dbReference type="PROSITE" id="PS50939">
    <property type="entry name" value="CYTOCHROME_B561"/>
    <property type="match status" value="1"/>
</dbReference>
<evidence type="ECO:0000256" key="5">
    <source>
        <dbReference type="ARBA" id="ARBA00022692"/>
    </source>
</evidence>
<gene>
    <name evidence="13" type="ORF">CEUTPL_LOCUS5269</name>
</gene>
<feature type="transmembrane region" description="Helical" evidence="11">
    <location>
        <begin position="156"/>
        <end position="176"/>
    </location>
</feature>
<evidence type="ECO:0000256" key="7">
    <source>
        <dbReference type="ARBA" id="ARBA00022982"/>
    </source>
</evidence>
<dbReference type="Pfam" id="PF03188">
    <property type="entry name" value="Cytochrom_B561"/>
    <property type="match status" value="1"/>
</dbReference>
<evidence type="ECO:0000256" key="10">
    <source>
        <dbReference type="ARBA" id="ARBA00023136"/>
    </source>
</evidence>
<dbReference type="SMART" id="SM00665">
    <property type="entry name" value="B561"/>
    <property type="match status" value="1"/>
</dbReference>
<feature type="domain" description="Cytochrome b561" evidence="12">
    <location>
        <begin position="13"/>
        <end position="214"/>
    </location>
</feature>
<evidence type="ECO:0000256" key="11">
    <source>
        <dbReference type="SAM" id="Phobius"/>
    </source>
</evidence>
<keyword evidence="4" id="KW-0349">Heme</keyword>
<evidence type="ECO:0000313" key="13">
    <source>
        <dbReference type="EMBL" id="CAG9764635.1"/>
    </source>
</evidence>
<feature type="transmembrane region" description="Helical" evidence="11">
    <location>
        <begin position="9"/>
        <end position="30"/>
    </location>
</feature>
<dbReference type="InterPro" id="IPR043205">
    <property type="entry name" value="CYB561/CYBRD1-like"/>
</dbReference>
<feature type="transmembrane region" description="Helical" evidence="11">
    <location>
        <begin position="122"/>
        <end position="144"/>
    </location>
</feature>
<comment type="subcellular location">
    <subcellularLocation>
        <location evidence="2">Membrane</location>
        <topology evidence="2">Multi-pass membrane protein</topology>
    </subcellularLocation>
</comment>
<reference evidence="13" key="1">
    <citation type="submission" date="2022-01" db="EMBL/GenBank/DDBJ databases">
        <authorList>
            <person name="King R."/>
        </authorList>
    </citation>
    <scope>NUCLEOTIDE SEQUENCE</scope>
</reference>
<dbReference type="PANTHER" id="PTHR10106:SF0">
    <property type="entry name" value="LD36721P"/>
    <property type="match status" value="1"/>
</dbReference>
<sequence length="226" mass="25436">MDETSSYSMYYFTTTTIGIISVVLNLLWVVKDLGGFAWSSKTSQFNWHPFLMLFSFVFIYSQSILVYRTGKRHMSKPNLKYLHAFLHVVSFICAVIGLHAAFESNVKGERENLHSLHSWIGIITVIIFAVQLLCGLSAYLFPVLESNAKALFFPHHVFYGTMAFVLAIITTISGVTEMTMLVPNYSTLPSVAYLINIMGITIVMHGVLTLYLLFKPEFGTLPLANN</sequence>
<dbReference type="FunFam" id="1.20.120.1770:FF:000001">
    <property type="entry name" value="Cytochrome b reductase 1"/>
    <property type="match status" value="1"/>
</dbReference>